<reference evidence="3 4" key="1">
    <citation type="journal article" date="2015" name="Int. J. Syst. Evol. Microbiol.">
        <title>Novibacillus thermophilus gen. nov., sp. nov., a Gram-staining-negative and moderately thermophilic member of the family Thermoactinomycetaceae.</title>
        <authorList>
            <person name="Yang G."/>
            <person name="Chen J."/>
            <person name="Zhou S."/>
        </authorList>
    </citation>
    <scope>NUCLEOTIDE SEQUENCE [LARGE SCALE GENOMIC DNA]</scope>
    <source>
        <strain evidence="3 4">SG-1</strain>
    </source>
</reference>
<evidence type="ECO:0000313" key="4">
    <source>
        <dbReference type="Proteomes" id="UP000188603"/>
    </source>
</evidence>
<keyword evidence="4" id="KW-1185">Reference proteome</keyword>
<sequence>MPENGASEERDIIYIPDEDGNEEAFEVLFTFELDENDQKYILVTPEEDSGDGEETEVFAFRYEEDGDDMTLYLIEDDKEWDMVEETFNALLDEFESDGEEV</sequence>
<dbReference type="RefSeq" id="WP_077719078.1">
    <property type="nucleotide sequence ID" value="NZ_CP019699.1"/>
</dbReference>
<dbReference type="Proteomes" id="UP000188603">
    <property type="component" value="Chromosome"/>
</dbReference>
<evidence type="ECO:0000256" key="2">
    <source>
        <dbReference type="HAMAP-Rule" id="MF_01448"/>
    </source>
</evidence>
<dbReference type="NCBIfam" id="NF010222">
    <property type="entry name" value="PRK13678.2-5"/>
    <property type="match status" value="1"/>
</dbReference>
<dbReference type="PANTHER" id="PTHR40066">
    <property type="entry name" value="UPF0473 PROTEIN CBO2561/CLC_2432"/>
    <property type="match status" value="1"/>
</dbReference>
<proteinExistence type="inferred from homology"/>
<accession>A0A1U9K5C3</accession>
<dbReference type="AlphaFoldDB" id="A0A1U9K5C3"/>
<gene>
    <name evidence="3" type="ORF">B0W44_05160</name>
</gene>
<comment type="similarity">
    <text evidence="1 2">Belongs to the UPF0473 family.</text>
</comment>
<protein>
    <recommendedName>
        <fullName evidence="2">UPF0473 protein B0W44_05160</fullName>
    </recommendedName>
</protein>
<dbReference type="OrthoDB" id="2086132at2"/>
<organism evidence="3 4">
    <name type="scientific">Novibacillus thermophilus</name>
    <dbReference type="NCBI Taxonomy" id="1471761"/>
    <lineage>
        <taxon>Bacteria</taxon>
        <taxon>Bacillati</taxon>
        <taxon>Bacillota</taxon>
        <taxon>Bacilli</taxon>
        <taxon>Bacillales</taxon>
        <taxon>Thermoactinomycetaceae</taxon>
        <taxon>Novibacillus</taxon>
    </lineage>
</organism>
<dbReference type="STRING" id="1471761.B0W44_05160"/>
<name>A0A1U9K5C3_9BACL</name>
<dbReference type="HAMAP" id="MF_01448">
    <property type="entry name" value="UPF0473"/>
    <property type="match status" value="1"/>
</dbReference>
<dbReference type="Pfam" id="PF06949">
    <property type="entry name" value="DUF1292"/>
    <property type="match status" value="1"/>
</dbReference>
<dbReference type="KEGG" id="ntr:B0W44_05160"/>
<dbReference type="EMBL" id="CP019699">
    <property type="protein sequence ID" value="AQS55259.1"/>
    <property type="molecule type" value="Genomic_DNA"/>
</dbReference>
<evidence type="ECO:0000313" key="3">
    <source>
        <dbReference type="EMBL" id="AQS55259.1"/>
    </source>
</evidence>
<evidence type="ECO:0000256" key="1">
    <source>
        <dbReference type="ARBA" id="ARBA00008439"/>
    </source>
</evidence>
<dbReference type="PANTHER" id="PTHR40066:SF1">
    <property type="entry name" value="UPF0473 PROTEIN CBO2561_CLC_2432"/>
    <property type="match status" value="1"/>
</dbReference>
<dbReference type="InterPro" id="IPR009711">
    <property type="entry name" value="UPF0473"/>
</dbReference>